<dbReference type="AlphaFoldDB" id="A0AAN7QC84"/>
<sequence length="116" mass="13316">NQVSLTLDLHDDERPPYAILSHTRACDNSQEVTFAAVGTAAGQRKPGNEKIRFCAEQARKDDVNHFWVDIYCINKNSHSELLEAITSMFRWYQNAVKCYIYLPDVSARKRNHEGDT</sequence>
<feature type="domain" description="Heterokaryon incompatibility" evidence="1">
    <location>
        <begin position="17"/>
        <end position="108"/>
    </location>
</feature>
<evidence type="ECO:0000259" key="1">
    <source>
        <dbReference type="Pfam" id="PF06985"/>
    </source>
</evidence>
<reference evidence="2 3" key="1">
    <citation type="submission" date="2023-08" db="EMBL/GenBank/DDBJ databases">
        <title>Black Yeasts Isolated from many extreme environments.</title>
        <authorList>
            <person name="Coleine C."/>
            <person name="Stajich J.E."/>
            <person name="Selbmann L."/>
        </authorList>
    </citation>
    <scope>NUCLEOTIDE SEQUENCE [LARGE SCALE GENOMIC DNA]</scope>
    <source>
        <strain evidence="2 3">CCFEE 5910</strain>
    </source>
</reference>
<gene>
    <name evidence="2" type="ORF">LTR05_008844</name>
</gene>
<comment type="caution">
    <text evidence="2">The sequence shown here is derived from an EMBL/GenBank/DDBJ whole genome shotgun (WGS) entry which is preliminary data.</text>
</comment>
<dbReference type="EMBL" id="JAVRRJ010000041">
    <property type="protein sequence ID" value="KAK5079913.1"/>
    <property type="molecule type" value="Genomic_DNA"/>
</dbReference>
<proteinExistence type="predicted"/>
<keyword evidence="3" id="KW-1185">Reference proteome</keyword>
<evidence type="ECO:0000313" key="2">
    <source>
        <dbReference type="EMBL" id="KAK5079913.1"/>
    </source>
</evidence>
<protein>
    <recommendedName>
        <fullName evidence="1">Heterokaryon incompatibility domain-containing protein</fullName>
    </recommendedName>
</protein>
<dbReference type="PANTHER" id="PTHR10622">
    <property type="entry name" value="HET DOMAIN-CONTAINING PROTEIN"/>
    <property type="match status" value="1"/>
</dbReference>
<accession>A0AAN7QC84</accession>
<name>A0AAN7QC84_9EURO</name>
<feature type="non-terminal residue" evidence="2">
    <location>
        <position position="1"/>
    </location>
</feature>
<evidence type="ECO:0000313" key="3">
    <source>
        <dbReference type="Proteomes" id="UP001309876"/>
    </source>
</evidence>
<dbReference type="Pfam" id="PF06985">
    <property type="entry name" value="HET"/>
    <property type="match status" value="1"/>
</dbReference>
<dbReference type="Proteomes" id="UP001309876">
    <property type="component" value="Unassembled WGS sequence"/>
</dbReference>
<organism evidence="2 3">
    <name type="scientific">Lithohypha guttulata</name>
    <dbReference type="NCBI Taxonomy" id="1690604"/>
    <lineage>
        <taxon>Eukaryota</taxon>
        <taxon>Fungi</taxon>
        <taxon>Dikarya</taxon>
        <taxon>Ascomycota</taxon>
        <taxon>Pezizomycotina</taxon>
        <taxon>Eurotiomycetes</taxon>
        <taxon>Chaetothyriomycetidae</taxon>
        <taxon>Chaetothyriales</taxon>
        <taxon>Trichomeriaceae</taxon>
        <taxon>Lithohypha</taxon>
    </lineage>
</organism>
<dbReference type="InterPro" id="IPR010730">
    <property type="entry name" value="HET"/>
</dbReference>
<dbReference type="PANTHER" id="PTHR10622:SF13">
    <property type="entry name" value="NACHT DOMAIN-CONTAINING PROTEIN"/>
    <property type="match status" value="1"/>
</dbReference>